<evidence type="ECO:0000256" key="2">
    <source>
        <dbReference type="ARBA" id="ARBA00034247"/>
    </source>
</evidence>
<name>A0ABS2W6I5_9GAMM</name>
<dbReference type="Pfam" id="PF00990">
    <property type="entry name" value="GGDEF"/>
    <property type="match status" value="1"/>
</dbReference>
<reference evidence="5 6" key="1">
    <citation type="submission" date="2021-02" db="EMBL/GenBank/DDBJ databases">
        <title>A novel species of genus Amphritea isolated from a fishpond in China.</title>
        <authorList>
            <person name="Lu H."/>
        </authorList>
    </citation>
    <scope>NUCLEOTIDE SEQUENCE [LARGE SCALE GENOMIC DNA]</scope>
    <source>
        <strain evidence="5 6">RP18W</strain>
    </source>
</reference>
<keyword evidence="3" id="KW-1133">Transmembrane helix</keyword>
<keyword evidence="3" id="KW-0812">Transmembrane</keyword>
<evidence type="ECO:0000256" key="1">
    <source>
        <dbReference type="ARBA" id="ARBA00012528"/>
    </source>
</evidence>
<dbReference type="InterPro" id="IPR048431">
    <property type="entry name" value="MASE8"/>
</dbReference>
<dbReference type="NCBIfam" id="TIGR00254">
    <property type="entry name" value="GGDEF"/>
    <property type="match status" value="1"/>
</dbReference>
<keyword evidence="3" id="KW-0472">Membrane</keyword>
<dbReference type="EC" id="2.7.7.65" evidence="1"/>
<feature type="transmembrane region" description="Helical" evidence="3">
    <location>
        <begin position="119"/>
        <end position="141"/>
    </location>
</feature>
<feature type="transmembrane region" description="Helical" evidence="3">
    <location>
        <begin position="94"/>
        <end position="113"/>
    </location>
</feature>
<dbReference type="InterPro" id="IPR029787">
    <property type="entry name" value="Nucleotide_cyclase"/>
</dbReference>
<evidence type="ECO:0000313" key="6">
    <source>
        <dbReference type="Proteomes" id="UP000760472"/>
    </source>
</evidence>
<dbReference type="SUPFAM" id="SSF55073">
    <property type="entry name" value="Nucleotide cyclase"/>
    <property type="match status" value="1"/>
</dbReference>
<sequence length="396" mass="44557">MINSFAELPGTLIAGLRFLFFPDRDFLQKKYEDHRRFTIIVSAFLSVLWAALWGWDWVIDPVGADNTVVLRLFFLVALAYSLTLYFIRKSSSWLAIITVVGMLAAEANFILILNHLDNGIVYGLGGFMYCMFIAVLVFQCFSLITNIIYTLSATLLPHLAGELAIADNFQHFQYAALIWPAALLAIVTQVVQSHHYLLRYKLERQLEALSTTDALTGARNRRYFIPLLAKEIRRAKRTGQKLSLLMLDIDMFKRVNDTYGHLTGDRVIHNVSVIGHQFARDIDVVARLGGEEFAILLTACDQQQAVQVAERIRSAIASVTMYSEDKAVFSYTVSIGVAELEESDKDERCFLGRADSALYEAKESGRNRVVLATDVKGVFNSRNRALTSENSECPES</sequence>
<protein>
    <recommendedName>
        <fullName evidence="1">diguanylate cyclase</fullName>
        <ecNumber evidence="1">2.7.7.65</ecNumber>
    </recommendedName>
</protein>
<feature type="domain" description="GGDEF" evidence="4">
    <location>
        <begin position="240"/>
        <end position="374"/>
    </location>
</feature>
<dbReference type="EMBL" id="JAFFZP010000009">
    <property type="protein sequence ID" value="MBN0987317.1"/>
    <property type="molecule type" value="Genomic_DNA"/>
</dbReference>
<keyword evidence="6" id="KW-1185">Reference proteome</keyword>
<dbReference type="Proteomes" id="UP000760472">
    <property type="component" value="Unassembled WGS sequence"/>
</dbReference>
<feature type="transmembrane region" description="Helical" evidence="3">
    <location>
        <begin position="172"/>
        <end position="191"/>
    </location>
</feature>
<dbReference type="CDD" id="cd01949">
    <property type="entry name" value="GGDEF"/>
    <property type="match status" value="1"/>
</dbReference>
<evidence type="ECO:0000256" key="3">
    <source>
        <dbReference type="SAM" id="Phobius"/>
    </source>
</evidence>
<gene>
    <name evidence="5" type="ORF">JW498_08100</name>
</gene>
<dbReference type="SMART" id="SM00267">
    <property type="entry name" value="GGDEF"/>
    <property type="match status" value="1"/>
</dbReference>
<dbReference type="PROSITE" id="PS50887">
    <property type="entry name" value="GGDEF"/>
    <property type="match status" value="1"/>
</dbReference>
<dbReference type="InterPro" id="IPR043128">
    <property type="entry name" value="Rev_trsase/Diguanyl_cyclase"/>
</dbReference>
<evidence type="ECO:0000259" key="4">
    <source>
        <dbReference type="PROSITE" id="PS50887"/>
    </source>
</evidence>
<accession>A0ABS2W6I5</accession>
<comment type="caution">
    <text evidence="5">The sequence shown here is derived from an EMBL/GenBank/DDBJ whole genome shotgun (WGS) entry which is preliminary data.</text>
</comment>
<dbReference type="PANTHER" id="PTHR45138:SF9">
    <property type="entry name" value="DIGUANYLATE CYCLASE DGCM-RELATED"/>
    <property type="match status" value="1"/>
</dbReference>
<dbReference type="RefSeq" id="WP_205213345.1">
    <property type="nucleotide sequence ID" value="NZ_JAFFZP010000009.1"/>
</dbReference>
<dbReference type="InterPro" id="IPR000160">
    <property type="entry name" value="GGDEF_dom"/>
</dbReference>
<feature type="transmembrane region" description="Helical" evidence="3">
    <location>
        <begin position="67"/>
        <end position="87"/>
    </location>
</feature>
<comment type="catalytic activity">
    <reaction evidence="2">
        <text>2 GTP = 3',3'-c-di-GMP + 2 diphosphate</text>
        <dbReference type="Rhea" id="RHEA:24898"/>
        <dbReference type="ChEBI" id="CHEBI:33019"/>
        <dbReference type="ChEBI" id="CHEBI:37565"/>
        <dbReference type="ChEBI" id="CHEBI:58805"/>
        <dbReference type="EC" id="2.7.7.65"/>
    </reaction>
</comment>
<dbReference type="InterPro" id="IPR050469">
    <property type="entry name" value="Diguanylate_Cyclase"/>
</dbReference>
<feature type="transmembrane region" description="Helical" evidence="3">
    <location>
        <begin position="148"/>
        <end position="166"/>
    </location>
</feature>
<feature type="transmembrane region" description="Helical" evidence="3">
    <location>
        <begin position="37"/>
        <end position="55"/>
    </location>
</feature>
<dbReference type="Pfam" id="PF20968">
    <property type="entry name" value="MASE8"/>
    <property type="match status" value="1"/>
</dbReference>
<organism evidence="5 6">
    <name type="scientific">Amphritea pacifica</name>
    <dbReference type="NCBI Taxonomy" id="2811233"/>
    <lineage>
        <taxon>Bacteria</taxon>
        <taxon>Pseudomonadati</taxon>
        <taxon>Pseudomonadota</taxon>
        <taxon>Gammaproteobacteria</taxon>
        <taxon>Oceanospirillales</taxon>
        <taxon>Oceanospirillaceae</taxon>
        <taxon>Amphritea</taxon>
    </lineage>
</organism>
<dbReference type="Gene3D" id="3.30.70.270">
    <property type="match status" value="1"/>
</dbReference>
<evidence type="ECO:0000313" key="5">
    <source>
        <dbReference type="EMBL" id="MBN0987317.1"/>
    </source>
</evidence>
<dbReference type="PANTHER" id="PTHR45138">
    <property type="entry name" value="REGULATORY COMPONENTS OF SENSORY TRANSDUCTION SYSTEM"/>
    <property type="match status" value="1"/>
</dbReference>
<proteinExistence type="predicted"/>